<evidence type="ECO:0000313" key="4">
    <source>
        <dbReference type="Proteomes" id="UP000663852"/>
    </source>
</evidence>
<accession>A0A815QFE1</accession>
<dbReference type="InterPro" id="IPR036465">
    <property type="entry name" value="vWFA_dom_sf"/>
</dbReference>
<dbReference type="SMART" id="SM00327">
    <property type="entry name" value="VWA"/>
    <property type="match status" value="1"/>
</dbReference>
<dbReference type="EMBL" id="CAJNOJ010000479">
    <property type="protein sequence ID" value="CAF1462082.1"/>
    <property type="molecule type" value="Genomic_DNA"/>
</dbReference>
<evidence type="ECO:0000256" key="1">
    <source>
        <dbReference type="SAM" id="Phobius"/>
    </source>
</evidence>
<dbReference type="Pfam" id="PF00092">
    <property type="entry name" value="VWA"/>
    <property type="match status" value="1"/>
</dbReference>
<dbReference type="Proteomes" id="UP000663852">
    <property type="component" value="Unassembled WGS sequence"/>
</dbReference>
<comment type="caution">
    <text evidence="3">The sequence shown here is derived from an EMBL/GenBank/DDBJ whole genome shotgun (WGS) entry which is preliminary data.</text>
</comment>
<keyword evidence="1" id="KW-0472">Membrane</keyword>
<reference evidence="3" key="1">
    <citation type="submission" date="2021-02" db="EMBL/GenBank/DDBJ databases">
        <authorList>
            <person name="Nowell W R."/>
        </authorList>
    </citation>
    <scope>NUCLEOTIDE SEQUENCE</scope>
</reference>
<gene>
    <name evidence="3" type="ORF">EDS130_LOCUS40225</name>
</gene>
<evidence type="ECO:0000313" key="3">
    <source>
        <dbReference type="EMBL" id="CAF1462082.1"/>
    </source>
</evidence>
<evidence type="ECO:0000259" key="2">
    <source>
        <dbReference type="PROSITE" id="PS50234"/>
    </source>
</evidence>
<proteinExistence type="predicted"/>
<dbReference type="PROSITE" id="PS50234">
    <property type="entry name" value="VWFA"/>
    <property type="match status" value="1"/>
</dbReference>
<keyword evidence="1" id="KW-1133">Transmembrane helix</keyword>
<dbReference type="SUPFAM" id="SSF53300">
    <property type="entry name" value="vWA-like"/>
    <property type="match status" value="1"/>
</dbReference>
<dbReference type="AlphaFoldDB" id="A0A815QFE1"/>
<dbReference type="Gene3D" id="3.40.50.410">
    <property type="entry name" value="von Willebrand factor, type A domain"/>
    <property type="match status" value="1"/>
</dbReference>
<dbReference type="InterPro" id="IPR002035">
    <property type="entry name" value="VWF_A"/>
</dbReference>
<sequence>MVFLSGIQANQLRIYDNPMNNRAIDLFILVDETTSRLTPVQFGQIKITVKNIVTDLQPGSSTPYFGVYFYGSTSSVDTVVPFGSNSATTVSKNVDLKQYTATQLNPSSLSAALDSVNAACHTSCREKISRVTVIFTSSPDLAAEARIRQLEDNFGMTVIIVGIGSGITTSVLQKLASHPTDEYGLPFSSFTELIVSTSLISFLISNVPRVVSVGEQLSLTSTVAGAYYTVQVNTKAFIRTNDTVVTFTTNCIECLVYSSLSKTNPTNANAIATTNPQYFYAPGYTYPVYYFRIPQNTNRFYFSFLGTGMTSVTGIFNVFDMPQMMTF</sequence>
<keyword evidence="1" id="KW-0812">Transmembrane</keyword>
<feature type="transmembrane region" description="Helical" evidence="1">
    <location>
        <begin position="300"/>
        <end position="319"/>
    </location>
</feature>
<protein>
    <recommendedName>
        <fullName evidence="2">VWFA domain-containing protein</fullName>
    </recommendedName>
</protein>
<organism evidence="3 4">
    <name type="scientific">Adineta ricciae</name>
    <name type="common">Rotifer</name>
    <dbReference type="NCBI Taxonomy" id="249248"/>
    <lineage>
        <taxon>Eukaryota</taxon>
        <taxon>Metazoa</taxon>
        <taxon>Spiralia</taxon>
        <taxon>Gnathifera</taxon>
        <taxon>Rotifera</taxon>
        <taxon>Eurotatoria</taxon>
        <taxon>Bdelloidea</taxon>
        <taxon>Adinetida</taxon>
        <taxon>Adinetidae</taxon>
        <taxon>Adineta</taxon>
    </lineage>
</organism>
<dbReference type="OrthoDB" id="10059393at2759"/>
<feature type="domain" description="VWFA" evidence="2">
    <location>
        <begin position="25"/>
        <end position="203"/>
    </location>
</feature>
<name>A0A815QFE1_ADIRI</name>